<reference evidence="1" key="1">
    <citation type="submission" date="2020-05" db="EMBL/GenBank/DDBJ databases">
        <authorList>
            <person name="Chiriac C."/>
            <person name="Salcher M."/>
            <person name="Ghai R."/>
            <person name="Kavagutti S V."/>
        </authorList>
    </citation>
    <scope>NUCLEOTIDE SEQUENCE</scope>
</reference>
<gene>
    <name evidence="2" type="ORF">UFOVP1007_17</name>
    <name evidence="3" type="ORF">UFOVP1159_17</name>
    <name evidence="1" type="ORF">UFOVP927_46</name>
</gene>
<proteinExistence type="predicted"/>
<accession>A0A6J5PXA0</accession>
<evidence type="ECO:0000313" key="2">
    <source>
        <dbReference type="EMBL" id="CAB4178050.1"/>
    </source>
</evidence>
<sequence length="148" mass="16204">MNHALVIVVVVTLAIAGCSKRSNEERRPTSSLHKATAYAVALHAAAAIKAEVYDVTETHSMEPILFGNIYVLAEPVRIAQVKVGDIILWRKTPGQIPRLHQVYSNTGIRLGVAGANNFSNDNSLTYFITDEDLVGRYVGQILFDPATR</sequence>
<name>A0A6J5PXA0_9CAUD</name>
<evidence type="ECO:0000313" key="3">
    <source>
        <dbReference type="EMBL" id="CAB4187310.1"/>
    </source>
</evidence>
<dbReference type="EMBL" id="LR796958">
    <property type="protein sequence ID" value="CAB4178050.1"/>
    <property type="molecule type" value="Genomic_DNA"/>
</dbReference>
<organism evidence="1">
    <name type="scientific">uncultured Caudovirales phage</name>
    <dbReference type="NCBI Taxonomy" id="2100421"/>
    <lineage>
        <taxon>Viruses</taxon>
        <taxon>Duplodnaviria</taxon>
        <taxon>Heunggongvirae</taxon>
        <taxon>Uroviricota</taxon>
        <taxon>Caudoviricetes</taxon>
        <taxon>Peduoviridae</taxon>
        <taxon>Maltschvirus</taxon>
        <taxon>Maltschvirus maltsch</taxon>
    </lineage>
</organism>
<dbReference type="EMBL" id="LR796868">
    <property type="protein sequence ID" value="CAB4172014.1"/>
    <property type="molecule type" value="Genomic_DNA"/>
</dbReference>
<protein>
    <submittedName>
        <fullName evidence="1">Sigpep_I_arch, signal peptidase I</fullName>
    </submittedName>
</protein>
<evidence type="ECO:0000313" key="1">
    <source>
        <dbReference type="EMBL" id="CAB4172014.1"/>
    </source>
</evidence>
<dbReference type="EMBL" id="LR797108">
    <property type="protein sequence ID" value="CAB4187310.1"/>
    <property type="molecule type" value="Genomic_DNA"/>
</dbReference>